<dbReference type="InterPro" id="IPR014247">
    <property type="entry name" value="Spore_lipoprot_YhcN/YlaJ"/>
</dbReference>
<reference evidence="2" key="1">
    <citation type="submission" date="2021-10" db="EMBL/GenBank/DDBJ databases">
        <authorList>
            <person name="Criscuolo A."/>
        </authorList>
    </citation>
    <scope>NUCLEOTIDE SEQUENCE</scope>
    <source>
        <strain evidence="2">CIP111885</strain>
    </source>
</reference>
<protein>
    <recommendedName>
        <fullName evidence="4">YhcN/YlaJ family sporulation lipoprotein</fullName>
    </recommendedName>
</protein>
<proteinExistence type="predicted"/>
<dbReference type="RefSeq" id="WP_230496897.1">
    <property type="nucleotide sequence ID" value="NZ_CAKJTG010000011.1"/>
</dbReference>
<dbReference type="EMBL" id="CAKJTG010000011">
    <property type="protein sequence ID" value="CAG9608655.1"/>
    <property type="molecule type" value="Genomic_DNA"/>
</dbReference>
<sequence length="197" mass="21571">MRILYLIVISLFLIAGCNNNNKQVAENQNQNVVQVKNTNIPKVDRSTGQDIAQHLVNLTTSIPNVKDATAVVLGPFAFVGIDVDSKMERSEVGSLKYTVAESLKKDPHGARAVVIADPDITARLKEISEDIKNGAPIQGIANELADISGRLMPEIPADIVEPKSRKDAVQDPKKQLNKSEGKKLENKQDEQSNHLKD</sequence>
<feature type="compositionally biased region" description="Basic and acidic residues" evidence="1">
    <location>
        <begin position="160"/>
        <end position="197"/>
    </location>
</feature>
<dbReference type="Proteomes" id="UP000789845">
    <property type="component" value="Unassembled WGS sequence"/>
</dbReference>
<evidence type="ECO:0000313" key="3">
    <source>
        <dbReference type="Proteomes" id="UP000789845"/>
    </source>
</evidence>
<dbReference type="PROSITE" id="PS51257">
    <property type="entry name" value="PROKAR_LIPOPROTEIN"/>
    <property type="match status" value="1"/>
</dbReference>
<keyword evidence="3" id="KW-1185">Reference proteome</keyword>
<evidence type="ECO:0000313" key="2">
    <source>
        <dbReference type="EMBL" id="CAG9608655.1"/>
    </source>
</evidence>
<dbReference type="InterPro" id="IPR019076">
    <property type="entry name" value="Spore_lipoprot_YhcN/YlaJ-like"/>
</dbReference>
<gene>
    <name evidence="2" type="ORF">NEOCIP111885_02372</name>
</gene>
<name>A0A9C7LBK7_9BACI</name>
<evidence type="ECO:0008006" key="4">
    <source>
        <dbReference type="Google" id="ProtNLM"/>
    </source>
</evidence>
<accession>A0A9C7LBK7</accession>
<feature type="region of interest" description="Disordered" evidence="1">
    <location>
        <begin position="156"/>
        <end position="197"/>
    </location>
</feature>
<evidence type="ECO:0000256" key="1">
    <source>
        <dbReference type="SAM" id="MobiDB-lite"/>
    </source>
</evidence>
<dbReference type="AlphaFoldDB" id="A0A9C7LBK7"/>
<dbReference type="GO" id="GO:0030435">
    <property type="term" value="P:sporulation resulting in formation of a cellular spore"/>
    <property type="evidence" value="ECO:0007669"/>
    <property type="project" value="InterPro"/>
</dbReference>
<organism evidence="2 3">
    <name type="scientific">Pseudoneobacillus rhizosphaerae</name>
    <dbReference type="NCBI Taxonomy" id="2880968"/>
    <lineage>
        <taxon>Bacteria</taxon>
        <taxon>Bacillati</taxon>
        <taxon>Bacillota</taxon>
        <taxon>Bacilli</taxon>
        <taxon>Bacillales</taxon>
        <taxon>Bacillaceae</taxon>
        <taxon>Pseudoneobacillus</taxon>
    </lineage>
</organism>
<dbReference type="Pfam" id="PF09580">
    <property type="entry name" value="Spore_YhcN_YlaJ"/>
    <property type="match status" value="1"/>
</dbReference>
<dbReference type="NCBIfam" id="TIGR02898">
    <property type="entry name" value="spore_YhcN_YlaJ"/>
    <property type="match status" value="1"/>
</dbReference>
<comment type="caution">
    <text evidence="2">The sequence shown here is derived from an EMBL/GenBank/DDBJ whole genome shotgun (WGS) entry which is preliminary data.</text>
</comment>